<comment type="caution">
    <text evidence="1">The sequence shown here is derived from an EMBL/GenBank/DDBJ whole genome shotgun (WGS) entry which is preliminary data.</text>
</comment>
<accession>A0A8X6NCL5</accession>
<protein>
    <submittedName>
        <fullName evidence="1">Uncharacterized protein</fullName>
    </submittedName>
</protein>
<reference evidence="1" key="1">
    <citation type="submission" date="2020-08" db="EMBL/GenBank/DDBJ databases">
        <title>Multicomponent nature underlies the extraordinary mechanical properties of spider dragline silk.</title>
        <authorList>
            <person name="Kono N."/>
            <person name="Nakamura H."/>
            <person name="Mori M."/>
            <person name="Yoshida Y."/>
            <person name="Ohtoshi R."/>
            <person name="Malay A.D."/>
            <person name="Moran D.A.P."/>
            <person name="Tomita M."/>
            <person name="Numata K."/>
            <person name="Arakawa K."/>
        </authorList>
    </citation>
    <scope>NUCLEOTIDE SEQUENCE</scope>
</reference>
<proteinExistence type="predicted"/>
<gene>
    <name evidence="1" type="ORF">NPIL_283451</name>
</gene>
<dbReference type="Proteomes" id="UP000887013">
    <property type="component" value="Unassembled WGS sequence"/>
</dbReference>
<evidence type="ECO:0000313" key="1">
    <source>
        <dbReference type="EMBL" id="GFT07331.1"/>
    </source>
</evidence>
<dbReference type="AlphaFoldDB" id="A0A8X6NCL5"/>
<evidence type="ECO:0000313" key="2">
    <source>
        <dbReference type="Proteomes" id="UP000887013"/>
    </source>
</evidence>
<dbReference type="EMBL" id="BMAW01008184">
    <property type="protein sequence ID" value="GFT07331.1"/>
    <property type="molecule type" value="Genomic_DNA"/>
</dbReference>
<feature type="non-terminal residue" evidence="1">
    <location>
        <position position="1"/>
    </location>
</feature>
<dbReference type="OrthoDB" id="414243at2759"/>
<organism evidence="1 2">
    <name type="scientific">Nephila pilipes</name>
    <name type="common">Giant wood spider</name>
    <name type="synonym">Nephila maculata</name>
    <dbReference type="NCBI Taxonomy" id="299642"/>
    <lineage>
        <taxon>Eukaryota</taxon>
        <taxon>Metazoa</taxon>
        <taxon>Ecdysozoa</taxon>
        <taxon>Arthropoda</taxon>
        <taxon>Chelicerata</taxon>
        <taxon>Arachnida</taxon>
        <taxon>Araneae</taxon>
        <taxon>Araneomorphae</taxon>
        <taxon>Entelegynae</taxon>
        <taxon>Araneoidea</taxon>
        <taxon>Nephilidae</taxon>
        <taxon>Nephila</taxon>
    </lineage>
</organism>
<dbReference type="Gene3D" id="3.40.30.10">
    <property type="entry name" value="Glutaredoxin"/>
    <property type="match status" value="1"/>
</dbReference>
<name>A0A8X6NCL5_NEPPI</name>
<keyword evidence="2" id="KW-1185">Reference proteome</keyword>
<sequence length="67" mass="7700">KVDFEDKHDTPSKQDCDWKNIVQFLGLDFPEIYLTSEGDIKLTQSMAILKIPGEKTWEGCSGPRKDR</sequence>